<evidence type="ECO:0000256" key="3">
    <source>
        <dbReference type="ARBA" id="ARBA00022475"/>
    </source>
</evidence>
<evidence type="ECO:0000256" key="2">
    <source>
        <dbReference type="ARBA" id="ARBA00022448"/>
    </source>
</evidence>
<dbReference type="Pfam" id="PF02653">
    <property type="entry name" value="BPD_transp_2"/>
    <property type="match status" value="1"/>
</dbReference>
<dbReference type="InterPro" id="IPR052157">
    <property type="entry name" value="BCAA_transport_permease"/>
</dbReference>
<feature type="transmembrane region" description="Helical" evidence="9">
    <location>
        <begin position="228"/>
        <end position="253"/>
    </location>
</feature>
<dbReference type="PANTHER" id="PTHR11795:SF451">
    <property type="entry name" value="ABC TRANSPORTER PERMEASE PROTEIN"/>
    <property type="match status" value="1"/>
</dbReference>
<evidence type="ECO:0000256" key="5">
    <source>
        <dbReference type="ARBA" id="ARBA00022970"/>
    </source>
</evidence>
<keyword evidence="6 9" id="KW-1133">Transmembrane helix</keyword>
<keyword evidence="11" id="KW-1185">Reference proteome</keyword>
<dbReference type="EMBL" id="JAXCLA010000009">
    <property type="protein sequence ID" value="MDY0748046.1"/>
    <property type="molecule type" value="Genomic_DNA"/>
</dbReference>
<sequence length="294" mass="31250">MNSDLIYSTTMAGVVTGSYYALLGISLALIYRTTSVANFAQGHLGTLGVFLLFMYVSKLNFGAWGGVLVAVLLASIISGAIYIALLRPKPDTDHMGMTIKTLGLFMLVHAVLLYAWGENEPYVMTGIFSNGSVSVGGFFISYEQMGTLAIAAVLAITFLLLMRYTRTGLAMRSVALNSEVATLLGVNVDKVGALVWMISGGIGALVAMLIAPVSFLGTNLMEPYILKAFTAAILGGLTSFPGVIAGGLILGVLESYAATWISISLREPFTFAVLLLVLVFRPNGLFGKVHLERV</sequence>
<dbReference type="Proteomes" id="UP001285263">
    <property type="component" value="Unassembled WGS sequence"/>
</dbReference>
<feature type="transmembrane region" description="Helical" evidence="9">
    <location>
        <begin position="36"/>
        <end position="56"/>
    </location>
</feature>
<feature type="transmembrane region" description="Helical" evidence="9">
    <location>
        <begin position="97"/>
        <end position="116"/>
    </location>
</feature>
<evidence type="ECO:0000313" key="11">
    <source>
        <dbReference type="Proteomes" id="UP001285263"/>
    </source>
</evidence>
<protein>
    <submittedName>
        <fullName evidence="10">Branched-chain amino acid ABC transporter permease</fullName>
    </submittedName>
</protein>
<evidence type="ECO:0000256" key="4">
    <source>
        <dbReference type="ARBA" id="ARBA00022692"/>
    </source>
</evidence>
<evidence type="ECO:0000256" key="9">
    <source>
        <dbReference type="SAM" id="Phobius"/>
    </source>
</evidence>
<name>A0ABU5DP04_9BURK</name>
<gene>
    <name evidence="10" type="ORF">SNE35_26335</name>
</gene>
<comment type="subcellular location">
    <subcellularLocation>
        <location evidence="1">Cell membrane</location>
        <topology evidence="1">Multi-pass membrane protein</topology>
    </subcellularLocation>
</comment>
<reference evidence="10 11" key="1">
    <citation type="submission" date="2023-11" db="EMBL/GenBank/DDBJ databases">
        <title>Paucibacter sp. nov., isolated from fresh soil in Korea.</title>
        <authorList>
            <person name="Le N.T.T."/>
        </authorList>
    </citation>
    <scope>NUCLEOTIDE SEQUENCE [LARGE SCALE GENOMIC DNA]</scope>
    <source>
        <strain evidence="10 11">R3-3</strain>
    </source>
</reference>
<organism evidence="10 11">
    <name type="scientific">Roseateles agri</name>
    <dbReference type="NCBI Taxonomy" id="3098619"/>
    <lineage>
        <taxon>Bacteria</taxon>
        <taxon>Pseudomonadati</taxon>
        <taxon>Pseudomonadota</taxon>
        <taxon>Betaproteobacteria</taxon>
        <taxon>Burkholderiales</taxon>
        <taxon>Sphaerotilaceae</taxon>
        <taxon>Roseateles</taxon>
    </lineage>
</organism>
<keyword evidence="4 9" id="KW-0812">Transmembrane</keyword>
<accession>A0ABU5DP04</accession>
<feature type="transmembrane region" description="Helical" evidence="9">
    <location>
        <begin position="6"/>
        <end position="29"/>
    </location>
</feature>
<feature type="transmembrane region" description="Helical" evidence="9">
    <location>
        <begin position="147"/>
        <end position="164"/>
    </location>
</feature>
<keyword evidence="7 9" id="KW-0472">Membrane</keyword>
<comment type="caution">
    <text evidence="10">The sequence shown here is derived from an EMBL/GenBank/DDBJ whole genome shotgun (WGS) entry which is preliminary data.</text>
</comment>
<evidence type="ECO:0000256" key="7">
    <source>
        <dbReference type="ARBA" id="ARBA00023136"/>
    </source>
</evidence>
<evidence type="ECO:0000256" key="8">
    <source>
        <dbReference type="ARBA" id="ARBA00037998"/>
    </source>
</evidence>
<keyword evidence="5" id="KW-0029">Amino-acid transport</keyword>
<dbReference type="RefSeq" id="WP_320426012.1">
    <property type="nucleotide sequence ID" value="NZ_JAXCLA010000009.1"/>
</dbReference>
<dbReference type="PANTHER" id="PTHR11795">
    <property type="entry name" value="BRANCHED-CHAIN AMINO ACID TRANSPORT SYSTEM PERMEASE PROTEIN LIVH"/>
    <property type="match status" value="1"/>
</dbReference>
<proteinExistence type="inferred from homology"/>
<dbReference type="InterPro" id="IPR001851">
    <property type="entry name" value="ABC_transp_permease"/>
</dbReference>
<keyword evidence="2" id="KW-0813">Transport</keyword>
<feature type="transmembrane region" description="Helical" evidence="9">
    <location>
        <begin position="259"/>
        <end position="280"/>
    </location>
</feature>
<keyword evidence="3" id="KW-1003">Cell membrane</keyword>
<dbReference type="CDD" id="cd06582">
    <property type="entry name" value="TM_PBP1_LivH_like"/>
    <property type="match status" value="1"/>
</dbReference>
<feature type="transmembrane region" description="Helical" evidence="9">
    <location>
        <begin position="62"/>
        <end position="85"/>
    </location>
</feature>
<evidence type="ECO:0000256" key="6">
    <source>
        <dbReference type="ARBA" id="ARBA00022989"/>
    </source>
</evidence>
<evidence type="ECO:0000256" key="1">
    <source>
        <dbReference type="ARBA" id="ARBA00004651"/>
    </source>
</evidence>
<feature type="transmembrane region" description="Helical" evidence="9">
    <location>
        <begin position="193"/>
        <end position="216"/>
    </location>
</feature>
<comment type="similarity">
    <text evidence="8">Belongs to the binding-protein-dependent transport system permease family. LivHM subfamily.</text>
</comment>
<evidence type="ECO:0000313" key="10">
    <source>
        <dbReference type="EMBL" id="MDY0748046.1"/>
    </source>
</evidence>